<feature type="domain" description="Major facilitator superfamily (MFS) profile" evidence="8">
    <location>
        <begin position="10"/>
        <end position="441"/>
    </location>
</feature>
<dbReference type="InterPro" id="IPR004638">
    <property type="entry name" value="EmrB-like"/>
</dbReference>
<evidence type="ECO:0000256" key="7">
    <source>
        <dbReference type="SAM" id="Phobius"/>
    </source>
</evidence>
<reference evidence="9 10" key="1">
    <citation type="journal article" date="2013" name="Genome Announc.">
        <title>Genome Sequence of Lactobacillus gastricus PS3, a Strain Isolated from Human Milk.</title>
        <authorList>
            <person name="Martin V."/>
            <person name="Cardenas N."/>
            <person name="Jimenez E."/>
            <person name="Maldonado A."/>
            <person name="Rodriguez J.M."/>
            <person name="Fernandez L."/>
        </authorList>
    </citation>
    <scope>NUCLEOTIDE SEQUENCE [LARGE SCALE GENOMIC DNA]</scope>
    <source>
        <strain evidence="9 10">PS3</strain>
    </source>
</reference>
<feature type="transmembrane region" description="Helical" evidence="7">
    <location>
        <begin position="538"/>
        <end position="556"/>
    </location>
</feature>
<feature type="transmembrane region" description="Helical" evidence="7">
    <location>
        <begin position="301"/>
        <end position="322"/>
    </location>
</feature>
<dbReference type="RefSeq" id="WP_007121865.1">
    <property type="nucleotide sequence ID" value="NZ_AICN01000017.1"/>
</dbReference>
<dbReference type="Gene3D" id="1.20.1250.20">
    <property type="entry name" value="MFS general substrate transporter like domains"/>
    <property type="match status" value="1"/>
</dbReference>
<dbReference type="InterPro" id="IPR011701">
    <property type="entry name" value="MFS"/>
</dbReference>
<feature type="transmembrane region" description="Helical" evidence="7">
    <location>
        <begin position="77"/>
        <end position="102"/>
    </location>
</feature>
<feature type="transmembrane region" description="Helical" evidence="7">
    <location>
        <begin position="329"/>
        <end position="348"/>
    </location>
</feature>
<comment type="subcellular location">
    <subcellularLocation>
        <location evidence="1">Cell membrane</location>
        <topology evidence="1">Multi-pass membrane protein</topology>
    </subcellularLocation>
</comment>
<protein>
    <submittedName>
        <fullName evidence="9">Putative MDR transporter protein</fullName>
    </submittedName>
</protein>
<dbReference type="InterPro" id="IPR036259">
    <property type="entry name" value="MFS_trans_sf"/>
</dbReference>
<dbReference type="SUPFAM" id="SSF103473">
    <property type="entry name" value="MFS general substrate transporter"/>
    <property type="match status" value="1"/>
</dbReference>
<organism evidence="9 10">
    <name type="scientific">Limosilactobacillus gastricus PS3</name>
    <dbReference type="NCBI Taxonomy" id="1144300"/>
    <lineage>
        <taxon>Bacteria</taxon>
        <taxon>Bacillati</taxon>
        <taxon>Bacillota</taxon>
        <taxon>Bacilli</taxon>
        <taxon>Lactobacillales</taxon>
        <taxon>Lactobacillaceae</taxon>
        <taxon>Limosilactobacillus</taxon>
    </lineage>
</organism>
<feature type="transmembrane region" description="Helical" evidence="7">
    <location>
        <begin position="108"/>
        <end position="128"/>
    </location>
</feature>
<keyword evidence="2" id="KW-0813">Transport</keyword>
<dbReference type="Gene3D" id="1.20.1720.10">
    <property type="entry name" value="Multidrug resistance protein D"/>
    <property type="match status" value="1"/>
</dbReference>
<dbReference type="PRINTS" id="PR01036">
    <property type="entry name" value="TCRTETB"/>
</dbReference>
<evidence type="ECO:0000313" key="10">
    <source>
        <dbReference type="Proteomes" id="UP000004567"/>
    </source>
</evidence>
<feature type="transmembrane region" description="Helical" evidence="7">
    <location>
        <begin position="162"/>
        <end position="184"/>
    </location>
</feature>
<dbReference type="PROSITE" id="PS50850">
    <property type="entry name" value="MFS"/>
    <property type="match status" value="1"/>
</dbReference>
<evidence type="ECO:0000256" key="2">
    <source>
        <dbReference type="ARBA" id="ARBA00022448"/>
    </source>
</evidence>
<dbReference type="Pfam" id="PF07690">
    <property type="entry name" value="MFS_1"/>
    <property type="match status" value="1"/>
</dbReference>
<feature type="transmembrane region" description="Helical" evidence="7">
    <location>
        <begin position="7"/>
        <end position="28"/>
    </location>
</feature>
<dbReference type="PANTHER" id="PTHR42718:SF46">
    <property type="entry name" value="BLR6921 PROTEIN"/>
    <property type="match status" value="1"/>
</dbReference>
<dbReference type="AlphaFoldDB" id="H4GII1"/>
<gene>
    <name evidence="9" type="ORF">PS3_9927</name>
</gene>
<name>H4GII1_9LACO</name>
<evidence type="ECO:0000256" key="5">
    <source>
        <dbReference type="ARBA" id="ARBA00022989"/>
    </source>
</evidence>
<dbReference type="PANTHER" id="PTHR42718">
    <property type="entry name" value="MAJOR FACILITATOR SUPERFAMILY MULTIDRUG TRANSPORTER MFSC"/>
    <property type="match status" value="1"/>
</dbReference>
<evidence type="ECO:0000256" key="6">
    <source>
        <dbReference type="ARBA" id="ARBA00023136"/>
    </source>
</evidence>
<feature type="transmembrane region" description="Helical" evidence="7">
    <location>
        <begin position="135"/>
        <end position="156"/>
    </location>
</feature>
<dbReference type="GO" id="GO:0022857">
    <property type="term" value="F:transmembrane transporter activity"/>
    <property type="evidence" value="ECO:0007669"/>
    <property type="project" value="InterPro"/>
</dbReference>
<comment type="caution">
    <text evidence="9">The sequence shown here is derived from an EMBL/GenBank/DDBJ whole genome shotgun (WGS) entry which is preliminary data.</text>
</comment>
<proteinExistence type="predicted"/>
<feature type="transmembrane region" description="Helical" evidence="7">
    <location>
        <begin position="266"/>
        <end position="289"/>
    </location>
</feature>
<feature type="transmembrane region" description="Helical" evidence="7">
    <location>
        <begin position="354"/>
        <end position="379"/>
    </location>
</feature>
<dbReference type="PATRIC" id="fig|1144300.3.peg.382"/>
<keyword evidence="4 7" id="KW-0812">Transmembrane</keyword>
<dbReference type="CDD" id="cd17321">
    <property type="entry name" value="MFS_MMR_MDR_like"/>
    <property type="match status" value="1"/>
</dbReference>
<evidence type="ECO:0000259" key="8">
    <source>
        <dbReference type="PROSITE" id="PS50850"/>
    </source>
</evidence>
<keyword evidence="5 7" id="KW-1133">Transmembrane helix</keyword>
<evidence type="ECO:0000256" key="4">
    <source>
        <dbReference type="ARBA" id="ARBA00022692"/>
    </source>
</evidence>
<evidence type="ECO:0000256" key="3">
    <source>
        <dbReference type="ARBA" id="ARBA00022475"/>
    </source>
</evidence>
<sequence>MSKSYKIWIILMANCIGIFLCMLDTTVMNIALPDIQTSLKVTLNSLSWPLNIYTIIFAALTIPLGKLAENIGIKHTYLIGLVVFTIGSVISSLSTSLIHLMIGRGIQSLGASIVFPLSMTIGINLVSLESRKKTIAALGITQGLAAALGPSIGGVLTQFLGWRWIFIINIPLTILSIILCLISFDLKNDKRTKESIDFLGALLCITMLSTLVLSLVQGRSWGWLSIPIIASLIISFVSVICFVTWEIHTSNPMIPMDLFKNHEFTGSAIAIVLSNLFLVAVTVVLPTYFVRIQSKSELTAALLITPITGMIFIFSPLAALIIDKLGARMVIAFGFILITISYVLFTNINMNNILLVVITCIILGSGYGIIAGPITVLAASDFEGSLLTASQSVAGVLRQVGISLAVAIYVTSLYANMVTAKSNSTNYINEQVAKLDISQSKKQAIINRSVNSLGKNSSKISTNHFSKKDRQQFINLAYQQELAKYPDLTDQTQKSNIYDKVKTTVETTLDNLNHKINQVITRIKNYARHQYELAFIKLYKYSIPFAALSILSFLFFPKKKTKN</sequence>
<feature type="transmembrane region" description="Helical" evidence="7">
    <location>
        <begin position="222"/>
        <end position="245"/>
    </location>
</feature>
<keyword evidence="3" id="KW-1003">Cell membrane</keyword>
<feature type="transmembrane region" description="Helical" evidence="7">
    <location>
        <begin position="400"/>
        <end position="417"/>
    </location>
</feature>
<accession>H4GII1</accession>
<dbReference type="InterPro" id="IPR020846">
    <property type="entry name" value="MFS_dom"/>
</dbReference>
<evidence type="ECO:0000313" key="9">
    <source>
        <dbReference type="EMBL" id="EHS87302.1"/>
    </source>
</evidence>
<dbReference type="EMBL" id="AICN01000017">
    <property type="protein sequence ID" value="EHS87302.1"/>
    <property type="molecule type" value="Genomic_DNA"/>
</dbReference>
<dbReference type="GO" id="GO:0005886">
    <property type="term" value="C:plasma membrane"/>
    <property type="evidence" value="ECO:0007669"/>
    <property type="project" value="UniProtKB-SubCell"/>
</dbReference>
<evidence type="ECO:0000256" key="1">
    <source>
        <dbReference type="ARBA" id="ARBA00004651"/>
    </source>
</evidence>
<feature type="transmembrane region" description="Helical" evidence="7">
    <location>
        <begin position="48"/>
        <end position="65"/>
    </location>
</feature>
<dbReference type="OrthoDB" id="2321349at2"/>
<dbReference type="NCBIfam" id="TIGR00711">
    <property type="entry name" value="efflux_EmrB"/>
    <property type="match status" value="1"/>
</dbReference>
<dbReference type="Proteomes" id="UP000004567">
    <property type="component" value="Unassembled WGS sequence"/>
</dbReference>
<keyword evidence="6 7" id="KW-0472">Membrane</keyword>